<dbReference type="AlphaFoldDB" id="A0A1Y5S239"/>
<keyword evidence="1" id="KW-0472">Membrane</keyword>
<evidence type="ECO:0000256" key="1">
    <source>
        <dbReference type="SAM" id="Phobius"/>
    </source>
</evidence>
<sequence>MTQRPPSRILRIVLLVSLALNLLVVGTLVGSALSGRGLAPPPRVDFSFGPIGRALDDETRRTLSRSVREREGFRGEGRQARRAQLEQIVAVLTADPFDPDQLSAVFEAQRSRGIAALAIGHEALVAQIAEMTPEARRALADRLENEAIRGHGDPAPPPRRD</sequence>
<keyword evidence="1" id="KW-1133">Transmembrane helix</keyword>
<dbReference type="RefSeq" id="WP_085877856.1">
    <property type="nucleotide sequence ID" value="NZ_FWFZ01000003.1"/>
</dbReference>
<name>A0A1Y5S239_9RHOB</name>
<keyword evidence="3" id="KW-1185">Reference proteome</keyword>
<accession>A0A1Y5S239</accession>
<evidence type="ECO:0000313" key="2">
    <source>
        <dbReference type="EMBL" id="SLN28209.1"/>
    </source>
</evidence>
<dbReference type="OrthoDB" id="7876971at2"/>
<reference evidence="2 3" key="1">
    <citation type="submission" date="2017-03" db="EMBL/GenBank/DDBJ databases">
        <authorList>
            <person name="Afonso C.L."/>
            <person name="Miller P.J."/>
            <person name="Scott M.A."/>
            <person name="Spackman E."/>
            <person name="Goraichik I."/>
            <person name="Dimitrov K.M."/>
            <person name="Suarez D.L."/>
            <person name="Swayne D.E."/>
        </authorList>
    </citation>
    <scope>NUCLEOTIDE SEQUENCE [LARGE SCALE GENOMIC DNA]</scope>
    <source>
        <strain evidence="2 3">CECT 7023</strain>
    </source>
</reference>
<dbReference type="Proteomes" id="UP000193900">
    <property type="component" value="Unassembled WGS sequence"/>
</dbReference>
<evidence type="ECO:0008006" key="4">
    <source>
        <dbReference type="Google" id="ProtNLM"/>
    </source>
</evidence>
<keyword evidence="1" id="KW-0812">Transmembrane</keyword>
<organism evidence="2 3">
    <name type="scientific">Roseisalinus antarcticus</name>
    <dbReference type="NCBI Taxonomy" id="254357"/>
    <lineage>
        <taxon>Bacteria</taxon>
        <taxon>Pseudomonadati</taxon>
        <taxon>Pseudomonadota</taxon>
        <taxon>Alphaproteobacteria</taxon>
        <taxon>Rhodobacterales</taxon>
        <taxon>Roseobacteraceae</taxon>
        <taxon>Roseisalinus</taxon>
    </lineage>
</organism>
<dbReference type="EMBL" id="FWFZ01000003">
    <property type="protein sequence ID" value="SLN28209.1"/>
    <property type="molecule type" value="Genomic_DNA"/>
</dbReference>
<feature type="transmembrane region" description="Helical" evidence="1">
    <location>
        <begin position="12"/>
        <end position="33"/>
    </location>
</feature>
<proteinExistence type="predicted"/>
<dbReference type="Pfam" id="PF13801">
    <property type="entry name" value="Metal_resist"/>
    <property type="match status" value="1"/>
</dbReference>
<dbReference type="InterPro" id="IPR025961">
    <property type="entry name" value="Metal_resist"/>
</dbReference>
<evidence type="ECO:0000313" key="3">
    <source>
        <dbReference type="Proteomes" id="UP000193900"/>
    </source>
</evidence>
<gene>
    <name evidence="2" type="ORF">ROA7023_00943</name>
</gene>
<protein>
    <recommendedName>
        <fullName evidence="4">Periplasmic heavy metal sensor</fullName>
    </recommendedName>
</protein>